<gene>
    <name evidence="14" type="primary">trkG</name>
    <name evidence="14" type="ORF">CLCOL_20370</name>
</gene>
<keyword evidence="3" id="KW-0813">Transport</keyword>
<feature type="transmembrane region" description="Helical" evidence="13">
    <location>
        <begin position="461"/>
        <end position="479"/>
    </location>
</feature>
<evidence type="ECO:0000256" key="7">
    <source>
        <dbReference type="ARBA" id="ARBA00022692"/>
    </source>
</evidence>
<keyword evidence="7 13" id="KW-0812">Transmembrane</keyword>
<evidence type="ECO:0000256" key="9">
    <source>
        <dbReference type="ARBA" id="ARBA00022989"/>
    </source>
</evidence>
<evidence type="ECO:0000256" key="3">
    <source>
        <dbReference type="ARBA" id="ARBA00022448"/>
    </source>
</evidence>
<feature type="binding site" evidence="12">
    <location>
        <position position="219"/>
    </location>
    <ligand>
        <name>K(+)</name>
        <dbReference type="ChEBI" id="CHEBI:29103"/>
    </ligand>
</feature>
<keyword evidence="15" id="KW-1185">Reference proteome</keyword>
<dbReference type="InterPro" id="IPR003445">
    <property type="entry name" value="Cat_transpt"/>
</dbReference>
<feature type="binding site" evidence="12">
    <location>
        <position position="431"/>
    </location>
    <ligand>
        <name>K(+)</name>
        <dbReference type="ChEBI" id="CHEBI:29103"/>
    </ligand>
</feature>
<feature type="transmembrane region" description="Helical" evidence="13">
    <location>
        <begin position="182"/>
        <end position="201"/>
    </location>
</feature>
<keyword evidence="11 13" id="KW-0472">Membrane</keyword>
<protein>
    <submittedName>
        <fullName evidence="14">Trk system potassium uptake protein TrkG</fullName>
    </submittedName>
</protein>
<evidence type="ECO:0000313" key="14">
    <source>
        <dbReference type="EMBL" id="KYH28311.1"/>
    </source>
</evidence>
<reference evidence="14 15" key="1">
    <citation type="submission" date="2016-02" db="EMBL/GenBank/DDBJ databases">
        <title>Genome sequence of Clostridium colicanis DSM 13634.</title>
        <authorList>
            <person name="Poehlein A."/>
            <person name="Daniel R."/>
        </authorList>
    </citation>
    <scope>NUCLEOTIDE SEQUENCE [LARGE SCALE GENOMIC DNA]</scope>
    <source>
        <strain evidence="14 15">DSM 13634</strain>
    </source>
</reference>
<proteinExistence type="inferred from homology"/>
<accession>A0A151AKZ4</accession>
<feature type="binding site" evidence="12">
    <location>
        <position position="315"/>
    </location>
    <ligand>
        <name>K(+)</name>
        <dbReference type="ChEBI" id="CHEBI:29103"/>
    </ligand>
</feature>
<dbReference type="PATRIC" id="fig|1121305.3.peg.2043"/>
<evidence type="ECO:0000256" key="1">
    <source>
        <dbReference type="ARBA" id="ARBA00004429"/>
    </source>
</evidence>
<evidence type="ECO:0000256" key="12">
    <source>
        <dbReference type="PIRSR" id="PIRSR006247-1"/>
    </source>
</evidence>
<dbReference type="GO" id="GO:0046872">
    <property type="term" value="F:metal ion binding"/>
    <property type="evidence" value="ECO:0007669"/>
    <property type="project" value="UniProtKB-KW"/>
</dbReference>
<organism evidence="14 15">
    <name type="scientific">Clostridium colicanis DSM 13634</name>
    <dbReference type="NCBI Taxonomy" id="1121305"/>
    <lineage>
        <taxon>Bacteria</taxon>
        <taxon>Bacillati</taxon>
        <taxon>Bacillota</taxon>
        <taxon>Clostridia</taxon>
        <taxon>Eubacteriales</taxon>
        <taxon>Clostridiaceae</taxon>
        <taxon>Clostridium</taxon>
    </lineage>
</organism>
<feature type="transmembrane region" description="Helical" evidence="13">
    <location>
        <begin position="39"/>
        <end position="57"/>
    </location>
</feature>
<dbReference type="InterPro" id="IPR004772">
    <property type="entry name" value="TrkH"/>
</dbReference>
<keyword evidence="8 12" id="KW-0630">Potassium</keyword>
<keyword evidence="12" id="KW-0479">Metal-binding</keyword>
<dbReference type="GO" id="GO:0015379">
    <property type="term" value="F:potassium:chloride symporter activity"/>
    <property type="evidence" value="ECO:0007669"/>
    <property type="project" value="InterPro"/>
</dbReference>
<feature type="transmembrane region" description="Helical" evidence="13">
    <location>
        <begin position="12"/>
        <end position="33"/>
    </location>
</feature>
<dbReference type="Pfam" id="PF02386">
    <property type="entry name" value="TrkH"/>
    <property type="match status" value="1"/>
</dbReference>
<evidence type="ECO:0000256" key="13">
    <source>
        <dbReference type="SAM" id="Phobius"/>
    </source>
</evidence>
<keyword evidence="6" id="KW-0633">Potassium transport</keyword>
<feature type="binding site" evidence="12">
    <location>
        <position position="110"/>
    </location>
    <ligand>
        <name>K(+)</name>
        <dbReference type="ChEBI" id="CHEBI:29103"/>
    </ligand>
</feature>
<feature type="transmembrane region" description="Helical" evidence="13">
    <location>
        <begin position="393"/>
        <end position="413"/>
    </location>
</feature>
<feature type="transmembrane region" description="Helical" evidence="13">
    <location>
        <begin position="234"/>
        <end position="253"/>
    </location>
</feature>
<dbReference type="PANTHER" id="PTHR32024">
    <property type="entry name" value="TRK SYSTEM POTASSIUM UPTAKE PROTEIN TRKG-RELATED"/>
    <property type="match status" value="1"/>
</dbReference>
<evidence type="ECO:0000256" key="6">
    <source>
        <dbReference type="ARBA" id="ARBA00022538"/>
    </source>
</evidence>
<evidence type="ECO:0000256" key="10">
    <source>
        <dbReference type="ARBA" id="ARBA00023065"/>
    </source>
</evidence>
<evidence type="ECO:0000256" key="5">
    <source>
        <dbReference type="ARBA" id="ARBA00022519"/>
    </source>
</evidence>
<keyword evidence="5" id="KW-0997">Cell inner membrane</keyword>
<evidence type="ECO:0000256" key="4">
    <source>
        <dbReference type="ARBA" id="ARBA00022475"/>
    </source>
</evidence>
<comment type="similarity">
    <text evidence="2">Belongs to the TrkH potassium transport family.</text>
</comment>
<sequence length="481" mass="52444">MNYGMVLKSLGRLLICEGLVMIPSFIVALIYNGGNDERAFLITIAILFIVGLLAARIKPKRRNIYARDGFAIVAIGWLLAAFFGAFPFVISGAVPSFVDAFFETTSGITTTGSSILKDVESLPQGILFWRSFTHWIGGMGVLVMTLAILPSAKAGTLQIMKAESPGPNPGKLVPKVGQTAKILYGIYGIITIIEVILLKVAGMPLFDSLIHTFGTVGTGGFSSKGLSVGAYNNIYVEIIITIFTFACGVNFSLYYQAIKGNIKEIFKDEEFRFYLGIVLVSIALITLNIHENIFKTIGESLRYSAFQVVTITTTTGYSTTDFNLWPTFSKMILLSLMFVGGCAGSTSGGIKNIRIILLFKVIKREILKVVHPKAVYTIKVGGKSIDEETLMSIGGFFFIYFIIFIISIFIVSLDGFDMITSTSAVAATLGNIGPGFGMVGPMGNFSDFSILSKIVMSLDMIIGRLEIYPILLLIMPTFWRK</sequence>
<feature type="transmembrane region" description="Helical" evidence="13">
    <location>
        <begin position="132"/>
        <end position="152"/>
    </location>
</feature>
<dbReference type="EMBL" id="LTBB01000011">
    <property type="protein sequence ID" value="KYH28311.1"/>
    <property type="molecule type" value="Genomic_DNA"/>
</dbReference>
<evidence type="ECO:0000256" key="2">
    <source>
        <dbReference type="ARBA" id="ARBA00009137"/>
    </source>
</evidence>
<evidence type="ECO:0000256" key="11">
    <source>
        <dbReference type="ARBA" id="ARBA00023136"/>
    </source>
</evidence>
<dbReference type="Proteomes" id="UP000075374">
    <property type="component" value="Unassembled WGS sequence"/>
</dbReference>
<feature type="binding site" evidence="12">
    <location>
        <position position="111"/>
    </location>
    <ligand>
        <name>K(+)</name>
        <dbReference type="ChEBI" id="CHEBI:29103"/>
    </ligand>
</feature>
<feature type="transmembrane region" description="Helical" evidence="13">
    <location>
        <begin position="69"/>
        <end position="90"/>
    </location>
</feature>
<comment type="caution">
    <text evidence="14">The sequence shown here is derived from an EMBL/GenBank/DDBJ whole genome shotgun (WGS) entry which is preliminary data.</text>
</comment>
<feature type="transmembrane region" description="Helical" evidence="13">
    <location>
        <begin position="419"/>
        <end position="440"/>
    </location>
</feature>
<dbReference type="AlphaFoldDB" id="A0A151AKZ4"/>
<feature type="binding site" evidence="12">
    <location>
        <position position="314"/>
    </location>
    <ligand>
        <name>K(+)</name>
        <dbReference type="ChEBI" id="CHEBI:29103"/>
    </ligand>
</feature>
<evidence type="ECO:0000256" key="8">
    <source>
        <dbReference type="ARBA" id="ARBA00022958"/>
    </source>
</evidence>
<dbReference type="RefSeq" id="WP_061858858.1">
    <property type="nucleotide sequence ID" value="NZ_LTBB01000011.1"/>
</dbReference>
<keyword evidence="9 13" id="KW-1133">Transmembrane helix</keyword>
<dbReference type="STRING" id="1121305.CLCOL_20370"/>
<name>A0A151AKZ4_9CLOT</name>
<dbReference type="PIRSF" id="PIRSF006247">
    <property type="entry name" value="TrkH"/>
    <property type="match status" value="1"/>
</dbReference>
<feature type="transmembrane region" description="Helical" evidence="13">
    <location>
        <begin position="331"/>
        <end position="350"/>
    </location>
</feature>
<comment type="subcellular location">
    <subcellularLocation>
        <location evidence="1">Cell inner membrane</location>
        <topology evidence="1">Multi-pass membrane protein</topology>
    </subcellularLocation>
</comment>
<dbReference type="PANTHER" id="PTHR32024:SF2">
    <property type="entry name" value="TRK SYSTEM POTASSIUM UPTAKE PROTEIN TRKG-RELATED"/>
    <property type="match status" value="1"/>
</dbReference>
<keyword evidence="10" id="KW-0406">Ion transport</keyword>
<feature type="transmembrane region" description="Helical" evidence="13">
    <location>
        <begin position="273"/>
        <end position="290"/>
    </location>
</feature>
<keyword evidence="4" id="KW-1003">Cell membrane</keyword>
<dbReference type="GO" id="GO:0005886">
    <property type="term" value="C:plasma membrane"/>
    <property type="evidence" value="ECO:0007669"/>
    <property type="project" value="UniProtKB-SubCell"/>
</dbReference>
<evidence type="ECO:0000313" key="15">
    <source>
        <dbReference type="Proteomes" id="UP000075374"/>
    </source>
</evidence>